<dbReference type="OrthoDB" id="6056726at2759"/>
<dbReference type="InterPro" id="IPR011992">
    <property type="entry name" value="EF-hand-dom_pair"/>
</dbReference>
<keyword evidence="4" id="KW-1185">Reference proteome</keyword>
<name>A0A8B8CWE8_CRAVI</name>
<protein>
    <submittedName>
        <fullName evidence="5">Calmodulin-A-like isoform X2</fullName>
    </submittedName>
</protein>
<dbReference type="PANTHER" id="PTHR23048:SF0">
    <property type="entry name" value="CALMODULIN LIKE 3"/>
    <property type="match status" value="1"/>
</dbReference>
<dbReference type="Gene3D" id="1.10.238.10">
    <property type="entry name" value="EF-hand"/>
    <property type="match status" value="2"/>
</dbReference>
<dbReference type="GO" id="GO:0005509">
    <property type="term" value="F:calcium ion binding"/>
    <property type="evidence" value="ECO:0007669"/>
    <property type="project" value="InterPro"/>
</dbReference>
<dbReference type="FunFam" id="1.10.238.10:FF:000001">
    <property type="entry name" value="Calmodulin 1"/>
    <property type="match status" value="1"/>
</dbReference>
<dbReference type="GO" id="GO:0016460">
    <property type="term" value="C:myosin II complex"/>
    <property type="evidence" value="ECO:0007669"/>
    <property type="project" value="TreeGrafter"/>
</dbReference>
<dbReference type="InterPro" id="IPR002048">
    <property type="entry name" value="EF_hand_dom"/>
</dbReference>
<dbReference type="SMART" id="SM00054">
    <property type="entry name" value="EFh"/>
    <property type="match status" value="1"/>
</dbReference>
<dbReference type="CDD" id="cd00051">
    <property type="entry name" value="EFh"/>
    <property type="match status" value="1"/>
</dbReference>
<gene>
    <name evidence="5" type="primary">LOC111122218</name>
</gene>
<evidence type="ECO:0000256" key="2">
    <source>
        <dbReference type="ARBA" id="ARBA00023179"/>
    </source>
</evidence>
<accession>A0A8B8CWE8</accession>
<dbReference type="PROSITE" id="PS50222">
    <property type="entry name" value="EF_HAND_2"/>
    <property type="match status" value="1"/>
</dbReference>
<dbReference type="GeneID" id="111122218"/>
<dbReference type="AlphaFoldDB" id="A0A8B8CWE8"/>
<dbReference type="InterPro" id="IPR050230">
    <property type="entry name" value="CALM/Myosin/TropC-like"/>
</dbReference>
<reference evidence="5" key="2">
    <citation type="submission" date="2025-08" db="UniProtKB">
        <authorList>
            <consortium name="RefSeq"/>
        </authorList>
    </citation>
    <scope>IDENTIFICATION</scope>
    <source>
        <tissue evidence="5">Whole sample</tissue>
    </source>
</reference>
<reference evidence="4" key="1">
    <citation type="submission" date="2024-06" db="UniProtKB">
        <authorList>
            <consortium name="RefSeq"/>
        </authorList>
    </citation>
    <scope>NUCLEOTIDE SEQUENCE [LARGE SCALE GENOMIC DNA]</scope>
</reference>
<evidence type="ECO:0000313" key="4">
    <source>
        <dbReference type="Proteomes" id="UP000694844"/>
    </source>
</evidence>
<organism evidence="4 5">
    <name type="scientific">Crassostrea virginica</name>
    <name type="common">Eastern oyster</name>
    <dbReference type="NCBI Taxonomy" id="6565"/>
    <lineage>
        <taxon>Eukaryota</taxon>
        <taxon>Metazoa</taxon>
        <taxon>Spiralia</taxon>
        <taxon>Lophotrochozoa</taxon>
        <taxon>Mollusca</taxon>
        <taxon>Bivalvia</taxon>
        <taxon>Autobranchia</taxon>
        <taxon>Pteriomorphia</taxon>
        <taxon>Ostreida</taxon>
        <taxon>Ostreoidea</taxon>
        <taxon>Ostreidae</taxon>
        <taxon>Crassostrea</taxon>
    </lineage>
</organism>
<evidence type="ECO:0000256" key="1">
    <source>
        <dbReference type="ARBA" id="ARBA00022737"/>
    </source>
</evidence>
<evidence type="ECO:0000313" key="5">
    <source>
        <dbReference type="RefSeq" id="XP_022319574.1"/>
    </source>
</evidence>
<dbReference type="Pfam" id="PF13499">
    <property type="entry name" value="EF-hand_7"/>
    <property type="match status" value="1"/>
</dbReference>
<dbReference type="PANTHER" id="PTHR23048">
    <property type="entry name" value="MYOSIN LIGHT CHAIN 1, 3"/>
    <property type="match status" value="1"/>
</dbReference>
<sequence length="185" mass="21290">MAAELPEVQNSRIIQKGRHVPRHNQQRCTAQRSRSLNDIAVPEEQKRELKEAFGMFETRKGKMSAKDLGPLLRCLGLNPSERDLEEARHELDVSAKGRITYADVERYIMSHGDVYAEETEDILEAFRVLDKYGNGKISVSDFRRCMTTMGDRMTVDEVDEIIKYAKSDGFIEYEDLLRELSESTK</sequence>
<keyword evidence="1" id="KW-0677">Repeat</keyword>
<dbReference type="Proteomes" id="UP000694844">
    <property type="component" value="Chromosome 1"/>
</dbReference>
<evidence type="ECO:0000259" key="3">
    <source>
        <dbReference type="PROSITE" id="PS50222"/>
    </source>
</evidence>
<feature type="domain" description="EF-hand" evidence="3">
    <location>
        <begin position="117"/>
        <end position="152"/>
    </location>
</feature>
<proteinExistence type="predicted"/>
<dbReference type="RefSeq" id="XP_022319574.1">
    <property type="nucleotide sequence ID" value="XM_022463866.1"/>
</dbReference>
<keyword evidence="2" id="KW-0514">Muscle protein</keyword>
<dbReference type="SUPFAM" id="SSF47473">
    <property type="entry name" value="EF-hand"/>
    <property type="match status" value="1"/>
</dbReference>